<evidence type="ECO:0000256" key="4">
    <source>
        <dbReference type="PROSITE-ProRule" id="PRU00176"/>
    </source>
</evidence>
<dbReference type="InterPro" id="IPR000504">
    <property type="entry name" value="RRM_dom"/>
</dbReference>
<proteinExistence type="predicted"/>
<gene>
    <name evidence="7" type="ORF">WA026_015799</name>
</gene>
<keyword evidence="3" id="KW-0539">Nucleus</keyword>
<accession>A0AAW1UYW1</accession>
<evidence type="ECO:0000313" key="7">
    <source>
        <dbReference type="EMBL" id="KAK9886288.1"/>
    </source>
</evidence>
<dbReference type="GO" id="GO:0003727">
    <property type="term" value="F:single-stranded RNA binding"/>
    <property type="evidence" value="ECO:0007669"/>
    <property type="project" value="TreeGrafter"/>
</dbReference>
<evidence type="ECO:0000259" key="6">
    <source>
        <dbReference type="PROSITE" id="PS50102"/>
    </source>
</evidence>
<dbReference type="Pfam" id="PF00076">
    <property type="entry name" value="RRM_1"/>
    <property type="match status" value="1"/>
</dbReference>
<dbReference type="SUPFAM" id="SSF54928">
    <property type="entry name" value="RNA-binding domain, RBD"/>
    <property type="match status" value="1"/>
</dbReference>
<dbReference type="PANTHER" id="PTHR13798:SF11">
    <property type="entry name" value="RNA-BINDING PROTEIN 7-RELATED"/>
    <property type="match status" value="1"/>
</dbReference>
<reference evidence="7 8" key="1">
    <citation type="submission" date="2023-03" db="EMBL/GenBank/DDBJ databases">
        <title>Genome insight into feeding habits of ladybird beetles.</title>
        <authorList>
            <person name="Li H.-S."/>
            <person name="Huang Y.-H."/>
            <person name="Pang H."/>
        </authorList>
    </citation>
    <scope>NUCLEOTIDE SEQUENCE [LARGE SCALE GENOMIC DNA]</scope>
    <source>
        <strain evidence="7">SYSU_2023b</strain>
        <tissue evidence="7">Whole body</tissue>
    </source>
</reference>
<dbReference type="SMART" id="SM00360">
    <property type="entry name" value="RRM"/>
    <property type="match status" value="1"/>
</dbReference>
<dbReference type="GO" id="GO:0000381">
    <property type="term" value="P:regulation of alternative mRNA splicing, via spliceosome"/>
    <property type="evidence" value="ECO:0007669"/>
    <property type="project" value="TreeGrafter"/>
</dbReference>
<keyword evidence="2 4" id="KW-0694">RNA-binding</keyword>
<comment type="subcellular location">
    <subcellularLocation>
        <location evidence="1">Nucleus</location>
        <location evidence="1">Nucleoplasm</location>
    </subcellularLocation>
</comment>
<evidence type="ECO:0000256" key="1">
    <source>
        <dbReference type="ARBA" id="ARBA00004642"/>
    </source>
</evidence>
<comment type="caution">
    <text evidence="7">The sequence shown here is derived from an EMBL/GenBank/DDBJ whole genome shotgun (WGS) entry which is preliminary data.</text>
</comment>
<dbReference type="EMBL" id="JARQZJ010000099">
    <property type="protein sequence ID" value="KAK9886288.1"/>
    <property type="molecule type" value="Genomic_DNA"/>
</dbReference>
<dbReference type="Proteomes" id="UP001431783">
    <property type="component" value="Unassembled WGS sequence"/>
</dbReference>
<dbReference type="AlphaFoldDB" id="A0AAW1UYW1"/>
<feature type="region of interest" description="Disordered" evidence="5">
    <location>
        <begin position="83"/>
        <end position="102"/>
    </location>
</feature>
<dbReference type="Gene3D" id="3.30.70.330">
    <property type="match status" value="1"/>
</dbReference>
<protein>
    <recommendedName>
        <fullName evidence="6">RRM domain-containing protein</fullName>
    </recommendedName>
</protein>
<evidence type="ECO:0000256" key="2">
    <source>
        <dbReference type="ARBA" id="ARBA00022884"/>
    </source>
</evidence>
<dbReference type="InterPro" id="IPR012677">
    <property type="entry name" value="Nucleotide-bd_a/b_plait_sf"/>
</dbReference>
<name>A0AAW1UYW1_9CUCU</name>
<organism evidence="7 8">
    <name type="scientific">Henosepilachna vigintioctopunctata</name>
    <dbReference type="NCBI Taxonomy" id="420089"/>
    <lineage>
        <taxon>Eukaryota</taxon>
        <taxon>Metazoa</taxon>
        <taxon>Ecdysozoa</taxon>
        <taxon>Arthropoda</taxon>
        <taxon>Hexapoda</taxon>
        <taxon>Insecta</taxon>
        <taxon>Pterygota</taxon>
        <taxon>Neoptera</taxon>
        <taxon>Endopterygota</taxon>
        <taxon>Coleoptera</taxon>
        <taxon>Polyphaga</taxon>
        <taxon>Cucujiformia</taxon>
        <taxon>Coccinelloidea</taxon>
        <taxon>Coccinellidae</taxon>
        <taxon>Epilachninae</taxon>
        <taxon>Epilachnini</taxon>
        <taxon>Henosepilachna</taxon>
    </lineage>
</organism>
<evidence type="ECO:0000256" key="5">
    <source>
        <dbReference type="SAM" id="MobiDB-lite"/>
    </source>
</evidence>
<dbReference type="GO" id="GO:0005654">
    <property type="term" value="C:nucleoplasm"/>
    <property type="evidence" value="ECO:0007669"/>
    <property type="project" value="UniProtKB-SubCell"/>
</dbReference>
<dbReference type="PANTHER" id="PTHR13798">
    <property type="entry name" value="RNA BINDING MOTIF RBM PROTEIN -RELATED"/>
    <property type="match status" value="1"/>
</dbReference>
<evidence type="ECO:0000256" key="3">
    <source>
        <dbReference type="ARBA" id="ARBA00023242"/>
    </source>
</evidence>
<dbReference type="PROSITE" id="PS50102">
    <property type="entry name" value="RRM"/>
    <property type="match status" value="1"/>
</dbReference>
<dbReference type="InterPro" id="IPR052285">
    <property type="entry name" value="NEXT_complex_subunit"/>
</dbReference>
<feature type="compositionally biased region" description="Basic and acidic residues" evidence="5">
    <location>
        <begin position="88"/>
        <end position="101"/>
    </location>
</feature>
<dbReference type="InterPro" id="IPR035979">
    <property type="entry name" value="RBD_domain_sf"/>
</dbReference>
<sequence length="183" mass="21598">MDEDYRTLWCGNLSDSITEELLFELFLQAAPLERVRIPQDRTGRKSNYAFIVLKHSKSVPYVVDLLNGISVYDKKLIIKPRQPNQSNIRDRLGPKVGESPRNDNMIPIHADALNNMYFQGLFHLGQMMNVVPVNSPHIPSPENRHNNQRNRNVRRGENKIYNRHDRYGRNVHSYENQRRHRHY</sequence>
<keyword evidence="8" id="KW-1185">Reference proteome</keyword>
<feature type="domain" description="RRM" evidence="6">
    <location>
        <begin position="6"/>
        <end position="83"/>
    </location>
</feature>
<evidence type="ECO:0000313" key="8">
    <source>
        <dbReference type="Proteomes" id="UP001431783"/>
    </source>
</evidence>
<feature type="compositionally biased region" description="Basic and acidic residues" evidence="5">
    <location>
        <begin position="154"/>
        <end position="168"/>
    </location>
</feature>
<feature type="region of interest" description="Disordered" evidence="5">
    <location>
        <begin position="135"/>
        <end position="183"/>
    </location>
</feature>